<dbReference type="SUPFAM" id="SSF53335">
    <property type="entry name" value="S-adenosyl-L-methionine-dependent methyltransferases"/>
    <property type="match status" value="1"/>
</dbReference>
<dbReference type="Pfam" id="PF13489">
    <property type="entry name" value="Methyltransf_23"/>
    <property type="match status" value="1"/>
</dbReference>
<name>A0ABW5CCV3_9PROT</name>
<evidence type="ECO:0000313" key="1">
    <source>
        <dbReference type="EMBL" id="MFD2235114.1"/>
    </source>
</evidence>
<dbReference type="InterPro" id="IPR029063">
    <property type="entry name" value="SAM-dependent_MTases_sf"/>
</dbReference>
<dbReference type="Proteomes" id="UP001597296">
    <property type="component" value="Unassembled WGS sequence"/>
</dbReference>
<protein>
    <submittedName>
        <fullName evidence="1">Methyltransferase domain-containing protein</fullName>
    </submittedName>
</protein>
<proteinExistence type="predicted"/>
<dbReference type="GO" id="GO:0008168">
    <property type="term" value="F:methyltransferase activity"/>
    <property type="evidence" value="ECO:0007669"/>
    <property type="project" value="UniProtKB-KW"/>
</dbReference>
<dbReference type="RefSeq" id="WP_377317991.1">
    <property type="nucleotide sequence ID" value="NZ_JBHUIY010000036.1"/>
</dbReference>
<comment type="caution">
    <text evidence="1">The sequence shown here is derived from an EMBL/GenBank/DDBJ whole genome shotgun (WGS) entry which is preliminary data.</text>
</comment>
<dbReference type="PANTHER" id="PTHR43861">
    <property type="entry name" value="TRANS-ACONITATE 2-METHYLTRANSFERASE-RELATED"/>
    <property type="match status" value="1"/>
</dbReference>
<dbReference type="GO" id="GO:0032259">
    <property type="term" value="P:methylation"/>
    <property type="evidence" value="ECO:0007669"/>
    <property type="project" value="UniProtKB-KW"/>
</dbReference>
<gene>
    <name evidence="1" type="ORF">ACFSNB_14975</name>
</gene>
<dbReference type="Gene3D" id="3.40.50.150">
    <property type="entry name" value="Vaccinia Virus protein VP39"/>
    <property type="match status" value="1"/>
</dbReference>
<keyword evidence="1" id="KW-0808">Transferase</keyword>
<keyword evidence="1" id="KW-0489">Methyltransferase</keyword>
<dbReference type="PANTHER" id="PTHR43861:SF1">
    <property type="entry name" value="TRANS-ACONITATE 2-METHYLTRANSFERASE"/>
    <property type="match status" value="1"/>
</dbReference>
<evidence type="ECO:0000313" key="2">
    <source>
        <dbReference type="Proteomes" id="UP001597296"/>
    </source>
</evidence>
<reference evidence="2" key="1">
    <citation type="journal article" date="2019" name="Int. J. Syst. Evol. Microbiol.">
        <title>The Global Catalogue of Microorganisms (GCM) 10K type strain sequencing project: providing services to taxonomists for standard genome sequencing and annotation.</title>
        <authorList>
            <consortium name="The Broad Institute Genomics Platform"/>
            <consortium name="The Broad Institute Genome Sequencing Center for Infectious Disease"/>
            <person name="Wu L."/>
            <person name="Ma J."/>
        </authorList>
    </citation>
    <scope>NUCLEOTIDE SEQUENCE [LARGE SCALE GENOMIC DNA]</scope>
    <source>
        <strain evidence="2">KCTC 15012</strain>
    </source>
</reference>
<accession>A0ABW5CCV3</accession>
<dbReference type="EMBL" id="JBHUIY010000036">
    <property type="protein sequence ID" value="MFD2235114.1"/>
    <property type="molecule type" value="Genomic_DNA"/>
</dbReference>
<keyword evidence="2" id="KW-1185">Reference proteome</keyword>
<sequence length="205" mass="22137">MDDVNGATLDSYEQHVAEYVGGTPGAVSGEVRDWIGAALEGLAPTARLVEIGSGFGRDAAYIQGKGYRIETTDAAESFVAELRRRGFAARRFDLRRDRLEPGQDLILANAVLHHFPRGQLGAILGQLAGALAPGGRLAFSLKRGTGEEWSSAKLGAPRFFCYWEPEQLAPLLAAAGFADWDIVEANTKRAHAAWLYLIARRAATP</sequence>
<dbReference type="CDD" id="cd02440">
    <property type="entry name" value="AdoMet_MTases"/>
    <property type="match status" value="1"/>
</dbReference>
<organism evidence="1 2">
    <name type="scientific">Phaeospirillum tilakii</name>
    <dbReference type="NCBI Taxonomy" id="741673"/>
    <lineage>
        <taxon>Bacteria</taxon>
        <taxon>Pseudomonadati</taxon>
        <taxon>Pseudomonadota</taxon>
        <taxon>Alphaproteobacteria</taxon>
        <taxon>Rhodospirillales</taxon>
        <taxon>Rhodospirillaceae</taxon>
        <taxon>Phaeospirillum</taxon>
    </lineage>
</organism>